<dbReference type="OrthoDB" id="91394at2759"/>
<evidence type="ECO:0000313" key="1">
    <source>
        <dbReference type="EMBL" id="ETP09161.1"/>
    </source>
</evidence>
<evidence type="ECO:0008006" key="3">
    <source>
        <dbReference type="Google" id="ProtNLM"/>
    </source>
</evidence>
<proteinExistence type="predicted"/>
<dbReference type="Proteomes" id="UP000018958">
    <property type="component" value="Unassembled WGS sequence"/>
</dbReference>
<dbReference type="InterPro" id="IPR012337">
    <property type="entry name" value="RNaseH-like_sf"/>
</dbReference>
<dbReference type="EMBL" id="ANIX01003019">
    <property type="protein sequence ID" value="ETP09161.1"/>
    <property type="molecule type" value="Genomic_DNA"/>
</dbReference>
<reference evidence="1 2" key="1">
    <citation type="submission" date="2013-11" db="EMBL/GenBank/DDBJ databases">
        <title>The Genome Sequence of Phytophthora parasitica CJ01A1.</title>
        <authorList>
            <consortium name="The Broad Institute Genomics Platform"/>
            <person name="Russ C."/>
            <person name="Tyler B."/>
            <person name="Panabieres F."/>
            <person name="Shan W."/>
            <person name="Tripathy S."/>
            <person name="Grunwald N."/>
            <person name="Machado M."/>
            <person name="Johnson C.S."/>
            <person name="Walker B."/>
            <person name="Young S.K."/>
            <person name="Zeng Q."/>
            <person name="Gargeya S."/>
            <person name="Fitzgerald M."/>
            <person name="Haas B."/>
            <person name="Abouelleil A."/>
            <person name="Allen A.W."/>
            <person name="Alvarado L."/>
            <person name="Arachchi H.M."/>
            <person name="Berlin A.M."/>
            <person name="Chapman S.B."/>
            <person name="Gainer-Dewar J."/>
            <person name="Goldberg J."/>
            <person name="Griggs A."/>
            <person name="Gujja S."/>
            <person name="Hansen M."/>
            <person name="Howarth C."/>
            <person name="Imamovic A."/>
            <person name="Ireland A."/>
            <person name="Larimer J."/>
            <person name="McCowan C."/>
            <person name="Murphy C."/>
            <person name="Pearson M."/>
            <person name="Poon T.W."/>
            <person name="Priest M."/>
            <person name="Roberts A."/>
            <person name="Saif S."/>
            <person name="Shea T."/>
            <person name="Sisk P."/>
            <person name="Sykes S."/>
            <person name="Wortman J."/>
            <person name="Nusbaum C."/>
            <person name="Birren B."/>
        </authorList>
    </citation>
    <scope>NUCLEOTIDE SEQUENCE [LARGE SCALE GENOMIC DNA]</scope>
    <source>
        <strain evidence="1 2">CJ01A1</strain>
    </source>
</reference>
<dbReference type="PANTHER" id="PTHR40866">
    <property type="entry name" value="BED-TYPE DOMAIN-CONTAINING PROTEIN"/>
    <property type="match status" value="1"/>
</dbReference>
<name>W2WF80_PHYNI</name>
<comment type="caution">
    <text evidence="1">The sequence shown here is derived from an EMBL/GenBank/DDBJ whole genome shotgun (WGS) entry which is preliminary data.</text>
</comment>
<dbReference type="SUPFAM" id="SSF53098">
    <property type="entry name" value="Ribonuclease H-like"/>
    <property type="match status" value="1"/>
</dbReference>
<evidence type="ECO:0000313" key="2">
    <source>
        <dbReference type="Proteomes" id="UP000018958"/>
    </source>
</evidence>
<sequence>MTSLVGVVTVKIMHELSGEKFALVLDGFTDAAEHAIAIFAATKNGIRFLAFSRFLDEVSMTAAEHMGFLDMVLDHYKLDIANMVAIVADNMETNKAISRRISVPLNGCAAHRFNLAARKWLEPLMHFIKKVTIPLHELRWSSCYRVLKRFKDLQPYMHLFMDDCTVEDDERDGDDSSTNPNAENLRRIPLVDLIPSLSEQQKIFTLLNEMNAFDVITCRLQRKDMTVTTVHDIFDVVLDDYGDIDY</sequence>
<protein>
    <recommendedName>
        <fullName evidence="3">DUF659 domain-containing protein</fullName>
    </recommendedName>
</protein>
<dbReference type="PANTHER" id="PTHR40866:SF1">
    <property type="entry name" value="BED-TYPE DOMAIN-CONTAINING PROTEIN"/>
    <property type="match status" value="1"/>
</dbReference>
<gene>
    <name evidence="1" type="ORF">F441_14955</name>
</gene>
<accession>W2WF80</accession>
<dbReference type="AlphaFoldDB" id="W2WF80"/>
<organism evidence="1 2">
    <name type="scientific">Phytophthora nicotianae CJ01A1</name>
    <dbReference type="NCBI Taxonomy" id="1317063"/>
    <lineage>
        <taxon>Eukaryota</taxon>
        <taxon>Sar</taxon>
        <taxon>Stramenopiles</taxon>
        <taxon>Oomycota</taxon>
        <taxon>Peronosporomycetes</taxon>
        <taxon>Peronosporales</taxon>
        <taxon>Peronosporaceae</taxon>
        <taxon>Phytophthora</taxon>
    </lineage>
</organism>